<evidence type="ECO:0000256" key="1">
    <source>
        <dbReference type="SAM" id="MobiDB-lite"/>
    </source>
</evidence>
<dbReference type="GO" id="GO:0070042">
    <property type="term" value="F:rRNA (uridine-N3-)-methyltransferase activity"/>
    <property type="evidence" value="ECO:0007669"/>
    <property type="project" value="InterPro"/>
</dbReference>
<feature type="domain" description="25S rRNA (uridine-N(3))-methyltransferase BMT5-like" evidence="2">
    <location>
        <begin position="115"/>
        <end position="163"/>
    </location>
</feature>
<gene>
    <name evidence="3" type="ORF">ARAM_000287</name>
</gene>
<dbReference type="AlphaFoldDB" id="A0A0F8VU07"/>
<organism evidence="3 4">
    <name type="scientific">Aspergillus rambellii</name>
    <dbReference type="NCBI Taxonomy" id="308745"/>
    <lineage>
        <taxon>Eukaryota</taxon>
        <taxon>Fungi</taxon>
        <taxon>Dikarya</taxon>
        <taxon>Ascomycota</taxon>
        <taxon>Pezizomycotina</taxon>
        <taxon>Eurotiomycetes</taxon>
        <taxon>Eurotiomycetidae</taxon>
        <taxon>Eurotiales</taxon>
        <taxon>Aspergillaceae</taxon>
        <taxon>Aspergillus</taxon>
        <taxon>Aspergillus subgen. Nidulantes</taxon>
    </lineage>
</organism>
<name>A0A0F8VU07_9EURO</name>
<protein>
    <recommendedName>
        <fullName evidence="2">25S rRNA (uridine-N(3))-methyltransferase BMT5-like domain-containing protein</fullName>
    </recommendedName>
</protein>
<evidence type="ECO:0000259" key="2">
    <source>
        <dbReference type="Pfam" id="PF10354"/>
    </source>
</evidence>
<feature type="region of interest" description="Disordered" evidence="1">
    <location>
        <begin position="319"/>
        <end position="355"/>
    </location>
</feature>
<feature type="compositionally biased region" description="Low complexity" evidence="1">
    <location>
        <begin position="52"/>
        <end position="73"/>
    </location>
</feature>
<dbReference type="GO" id="GO:0005737">
    <property type="term" value="C:cytoplasm"/>
    <property type="evidence" value="ECO:0007669"/>
    <property type="project" value="TreeGrafter"/>
</dbReference>
<feature type="domain" description="25S rRNA (uridine-N(3))-methyltransferase BMT5-like" evidence="2">
    <location>
        <begin position="205"/>
        <end position="407"/>
    </location>
</feature>
<feature type="compositionally biased region" description="Low complexity" evidence="1">
    <location>
        <begin position="27"/>
        <end position="40"/>
    </location>
</feature>
<feature type="region of interest" description="Disordered" evidence="1">
    <location>
        <begin position="437"/>
        <end position="463"/>
    </location>
</feature>
<feature type="region of interest" description="Disordered" evidence="1">
    <location>
        <begin position="1"/>
        <end position="103"/>
    </location>
</feature>
<feature type="compositionally biased region" description="Acidic residues" evidence="1">
    <location>
        <begin position="184"/>
        <end position="197"/>
    </location>
</feature>
<sequence length="463" mass="51541">MAKPKRLRPQHRNPSMRPGHGQGQAQGGNLKAAAAAAAGEGVKKHRKMHTFSKLSTQTKNSSSSSSSSNNSLGGSRGARARAQPQQQQQQQKQHVHVQVQHRRPIVPFSRRDRVLLVGEGDFSFARSLVQHHHCKQVTATCYDSQETLYGKYPQAERNISDILGAGSGHCRSKNHANANANADGDGDEEEEEEEEEEHAEHREEESNEAQAHKSKLIRKPHVLFSVDARKLGSPAGGGKDVRVGYPRRERKRPAWEEAAARKKGEWVKEVNAGGAWDMICFNFPHVGGLSTDVNRQVRANQELLVAFFKACVPLLASRPDVRDDDDDEEEEEESDDGSATGSDEEDDDEVKAKREWRTEPGQILVTLFEGEPYTLWNIRDLARHAGLKVVTSFKFPWTCYHGYSHARTIGEIEGKDGGRGGWRGEDRDARTYVFEVKTEDQVPAPGTGKRKKRAADTDESDSD</sequence>
<dbReference type="PANTHER" id="PTHR11538">
    <property type="entry name" value="PHENYLALANYL-TRNA SYNTHETASE"/>
    <property type="match status" value="1"/>
</dbReference>
<dbReference type="STRING" id="308745.A0A0F8VU07"/>
<accession>A0A0F8VU07</accession>
<feature type="compositionally biased region" description="Acidic residues" evidence="1">
    <location>
        <begin position="322"/>
        <end position="349"/>
    </location>
</feature>
<dbReference type="Pfam" id="PF10354">
    <property type="entry name" value="BMT5-like"/>
    <property type="match status" value="2"/>
</dbReference>
<dbReference type="InterPro" id="IPR019446">
    <property type="entry name" value="BMT5-like"/>
</dbReference>
<proteinExistence type="predicted"/>
<dbReference type="EMBL" id="JZBS01000287">
    <property type="protein sequence ID" value="KKK26711.1"/>
    <property type="molecule type" value="Genomic_DNA"/>
</dbReference>
<evidence type="ECO:0000313" key="3">
    <source>
        <dbReference type="EMBL" id="KKK26711.1"/>
    </source>
</evidence>
<dbReference type="Proteomes" id="UP000034291">
    <property type="component" value="Unassembled WGS sequence"/>
</dbReference>
<dbReference type="OrthoDB" id="273345at2759"/>
<evidence type="ECO:0000313" key="4">
    <source>
        <dbReference type="Proteomes" id="UP000034291"/>
    </source>
</evidence>
<reference evidence="3 4" key="1">
    <citation type="submission" date="2015-02" db="EMBL/GenBank/DDBJ databases">
        <title>Draft Genome Sequences of Two Closely-Related Aflatoxigenic Aspergillus Species Obtained from the Cote d'Ivoire.</title>
        <authorList>
            <person name="Moore G.G."/>
            <person name="Beltz S.B."/>
            <person name="Mack B.M."/>
        </authorList>
    </citation>
    <scope>NUCLEOTIDE SEQUENCE [LARGE SCALE GENOMIC DNA]</scope>
    <source>
        <strain evidence="3 4">SRRC1468</strain>
    </source>
</reference>
<comment type="caution">
    <text evidence="3">The sequence shown here is derived from an EMBL/GenBank/DDBJ whole genome shotgun (WGS) entry which is preliminary data.</text>
</comment>
<keyword evidence="4" id="KW-1185">Reference proteome</keyword>
<feature type="region of interest" description="Disordered" evidence="1">
    <location>
        <begin position="173"/>
        <end position="214"/>
    </location>
</feature>
<feature type="compositionally biased region" description="Basic residues" evidence="1">
    <location>
        <begin position="1"/>
        <end position="11"/>
    </location>
</feature>
<feature type="compositionally biased region" description="Low complexity" evidence="1">
    <location>
        <begin position="80"/>
        <end position="92"/>
    </location>
</feature>
<dbReference type="GO" id="GO:0070475">
    <property type="term" value="P:rRNA base methylation"/>
    <property type="evidence" value="ECO:0007669"/>
    <property type="project" value="InterPro"/>
</dbReference>
<feature type="compositionally biased region" description="Basic residues" evidence="1">
    <location>
        <begin position="93"/>
        <end position="103"/>
    </location>
</feature>
<dbReference type="PANTHER" id="PTHR11538:SF26">
    <property type="entry name" value="FERREDOXIN-FOLD ANTICODON-BINDING DOMAIN-CONTAINING PROTEIN 1"/>
    <property type="match status" value="1"/>
</dbReference>